<evidence type="ECO:0000256" key="4">
    <source>
        <dbReference type="SAM" id="Coils"/>
    </source>
</evidence>
<dbReference type="InterPro" id="IPR005467">
    <property type="entry name" value="His_kinase_dom"/>
</dbReference>
<evidence type="ECO:0000256" key="3">
    <source>
        <dbReference type="ARBA" id="ARBA00022553"/>
    </source>
</evidence>
<feature type="transmembrane region" description="Helical" evidence="5">
    <location>
        <begin position="175"/>
        <end position="191"/>
    </location>
</feature>
<proteinExistence type="predicted"/>
<dbReference type="PANTHER" id="PTHR43547">
    <property type="entry name" value="TWO-COMPONENT HISTIDINE KINASE"/>
    <property type="match status" value="1"/>
</dbReference>
<dbReference type="PRINTS" id="PR00344">
    <property type="entry name" value="BCTRLSENSOR"/>
</dbReference>
<feature type="domain" description="Histidine kinase" evidence="6">
    <location>
        <begin position="236"/>
        <end position="451"/>
    </location>
</feature>
<dbReference type="EMBL" id="JACIEG010000007">
    <property type="protein sequence ID" value="MBB3970738.1"/>
    <property type="molecule type" value="Genomic_DNA"/>
</dbReference>
<dbReference type="Pfam" id="PF00512">
    <property type="entry name" value="HisKA"/>
    <property type="match status" value="1"/>
</dbReference>
<reference evidence="8" key="2">
    <citation type="submission" date="2019-03" db="EMBL/GenBank/DDBJ databases">
        <authorList>
            <person name="Yan Y.-Q."/>
            <person name="Du Z.-J."/>
        </authorList>
    </citation>
    <scope>NUCLEOTIDE SEQUENCE</scope>
    <source>
        <strain evidence="8">PP-F2FG21</strain>
    </source>
</reference>
<evidence type="ECO:0000256" key="5">
    <source>
        <dbReference type="SAM" id="Phobius"/>
    </source>
</evidence>
<dbReference type="RefSeq" id="WP_134337958.1">
    <property type="nucleotide sequence ID" value="NZ_BMCZ01000002.1"/>
</dbReference>
<dbReference type="PROSITE" id="PS50109">
    <property type="entry name" value="HIS_KIN"/>
    <property type="match status" value="1"/>
</dbReference>
<feature type="transmembrane region" description="Helical" evidence="5">
    <location>
        <begin position="91"/>
        <end position="110"/>
    </location>
</feature>
<feature type="transmembrane region" description="Helical" evidence="5">
    <location>
        <begin position="35"/>
        <end position="53"/>
    </location>
</feature>
<reference evidence="8 9" key="1">
    <citation type="journal article" date="2016" name="Int. J. Syst. Evol. Microbiol.">
        <title>Proposal of Mucilaginibacter phyllosphaerae sp. nov. isolated from the phyllosphere of Galium album.</title>
        <authorList>
            <person name="Aydogan E.L."/>
            <person name="Busse H.J."/>
            <person name="Moser G."/>
            <person name="Muller C."/>
            <person name="Kampfer P."/>
            <person name="Glaeser S.P."/>
        </authorList>
    </citation>
    <scope>NUCLEOTIDE SEQUENCE [LARGE SCALE GENOMIC DNA]</scope>
    <source>
        <strain evidence="8 9">PP-F2FG21</strain>
    </source>
</reference>
<protein>
    <recommendedName>
        <fullName evidence="2">histidine kinase</fullName>
        <ecNumber evidence="2">2.7.13.3</ecNumber>
    </recommendedName>
</protein>
<dbReference type="InterPro" id="IPR036890">
    <property type="entry name" value="HATPase_C_sf"/>
</dbReference>
<dbReference type="CDD" id="cd00082">
    <property type="entry name" value="HisKA"/>
    <property type="match status" value="1"/>
</dbReference>
<keyword evidence="3" id="KW-0597">Phosphoprotein</keyword>
<keyword evidence="4" id="KW-0175">Coiled coil</keyword>
<evidence type="ECO:0000313" key="10">
    <source>
        <dbReference type="Proteomes" id="UP000583101"/>
    </source>
</evidence>
<accession>A0A4Y8A7J3</accession>
<comment type="catalytic activity">
    <reaction evidence="1">
        <text>ATP + protein L-histidine = ADP + protein N-phospho-L-histidine.</text>
        <dbReference type="EC" id="2.7.13.3"/>
    </reaction>
</comment>
<dbReference type="EMBL" id="SNQG01000007">
    <property type="protein sequence ID" value="TEW64316.1"/>
    <property type="molecule type" value="Genomic_DNA"/>
</dbReference>
<dbReference type="InterPro" id="IPR036097">
    <property type="entry name" value="HisK_dim/P_sf"/>
</dbReference>
<keyword evidence="10" id="KW-1185">Reference proteome</keyword>
<organism evidence="8 9">
    <name type="scientific">Mucilaginibacter phyllosphaerae</name>
    <dbReference type="NCBI Taxonomy" id="1812349"/>
    <lineage>
        <taxon>Bacteria</taxon>
        <taxon>Pseudomonadati</taxon>
        <taxon>Bacteroidota</taxon>
        <taxon>Sphingobacteriia</taxon>
        <taxon>Sphingobacteriales</taxon>
        <taxon>Sphingobacteriaceae</taxon>
        <taxon>Mucilaginibacter</taxon>
    </lineage>
</organism>
<keyword evidence="8" id="KW-0418">Kinase</keyword>
<dbReference type="OrthoDB" id="9810447at2"/>
<feature type="transmembrane region" description="Helical" evidence="5">
    <location>
        <begin position="59"/>
        <end position="79"/>
    </location>
</feature>
<keyword evidence="5" id="KW-0472">Membrane</keyword>
<evidence type="ECO:0000313" key="8">
    <source>
        <dbReference type="EMBL" id="TEW64316.1"/>
    </source>
</evidence>
<feature type="coiled-coil region" evidence="4">
    <location>
        <begin position="209"/>
        <end position="236"/>
    </location>
</feature>
<dbReference type="Proteomes" id="UP000297248">
    <property type="component" value="Unassembled WGS sequence"/>
</dbReference>
<dbReference type="EC" id="2.7.13.3" evidence="2"/>
<dbReference type="SMART" id="SM00388">
    <property type="entry name" value="HisKA"/>
    <property type="match status" value="1"/>
</dbReference>
<evidence type="ECO:0000256" key="2">
    <source>
        <dbReference type="ARBA" id="ARBA00012438"/>
    </source>
</evidence>
<evidence type="ECO:0000313" key="9">
    <source>
        <dbReference type="Proteomes" id="UP000297248"/>
    </source>
</evidence>
<dbReference type="Pfam" id="PF02518">
    <property type="entry name" value="HATPase_c"/>
    <property type="match status" value="1"/>
</dbReference>
<dbReference type="InterPro" id="IPR003594">
    <property type="entry name" value="HATPase_dom"/>
</dbReference>
<dbReference type="Gene3D" id="3.30.565.10">
    <property type="entry name" value="Histidine kinase-like ATPase, C-terminal domain"/>
    <property type="match status" value="1"/>
</dbReference>
<evidence type="ECO:0000259" key="6">
    <source>
        <dbReference type="PROSITE" id="PS50109"/>
    </source>
</evidence>
<dbReference type="InterPro" id="IPR004358">
    <property type="entry name" value="Sig_transdc_His_kin-like_C"/>
</dbReference>
<keyword evidence="5" id="KW-0812">Transmembrane</keyword>
<feature type="transmembrane region" description="Helical" evidence="5">
    <location>
        <begin position="136"/>
        <end position="155"/>
    </location>
</feature>
<comment type="caution">
    <text evidence="8">The sequence shown here is derived from an EMBL/GenBank/DDBJ whole genome shotgun (WGS) entry which is preliminary data.</text>
</comment>
<dbReference type="SMART" id="SM00387">
    <property type="entry name" value="HATPase_c"/>
    <property type="match status" value="1"/>
</dbReference>
<name>A0A4Y8A7J3_9SPHI</name>
<dbReference type="Gene3D" id="1.10.287.130">
    <property type="match status" value="1"/>
</dbReference>
<keyword evidence="5" id="KW-1133">Transmembrane helix</keyword>
<evidence type="ECO:0000313" key="7">
    <source>
        <dbReference type="EMBL" id="MBB3970738.1"/>
    </source>
</evidence>
<dbReference type="Proteomes" id="UP000583101">
    <property type="component" value="Unassembled WGS sequence"/>
</dbReference>
<dbReference type="AlphaFoldDB" id="A0A4Y8A7J3"/>
<gene>
    <name evidence="8" type="ORF">E2R65_18400</name>
    <name evidence="7" type="ORF">GGR35_003364</name>
</gene>
<sequence>MRSPVHSIQLFLTQIKKHWERLVGHPDAFKLESRVFHSISISLIIVGIFYIPYNYFAKLYIASLSSMVICIVFGIQFYYSRFRGRMHSSTVFGLTGVIVFSITYFFTSGIYGSTDLIWPAYLLLVLTISPYRQHLIWLSIFLLVFSIIHVIDYAYPHLVKHPFNTGKGMFIDRVTAFPIPVLAVFVIVRFFRRSYERERNIAEQKTQTVETHYRQILQQKNELEQTNAEKNKLMSIISHDFRSPLVNIQNYLELLNETELDDLQRRDLEKSLLTATNQTMSMLSNLLYWSKTQLEGTSVNLQPVNLQKTLQGTLEMEQIQAKGKNILFYPDIDSRATVIADADMLQLVVRNLISNAIKFTPVGGTIRVDTKISAADCTITISDTGQGIPLQKQAALFSFSARPSYGTNHEKGVGLGLLLCKEFMERQNGKIGFESTAASGSSFYIVIPLAG</sequence>
<evidence type="ECO:0000256" key="1">
    <source>
        <dbReference type="ARBA" id="ARBA00000085"/>
    </source>
</evidence>
<dbReference type="SUPFAM" id="SSF47384">
    <property type="entry name" value="Homodimeric domain of signal transducing histidine kinase"/>
    <property type="match status" value="1"/>
</dbReference>
<reference evidence="7 10" key="3">
    <citation type="submission" date="2020-08" db="EMBL/GenBank/DDBJ databases">
        <title>Genomic Encyclopedia of Type Strains, Phase IV (KMG-IV): sequencing the most valuable type-strain genomes for metagenomic binning, comparative biology and taxonomic classification.</title>
        <authorList>
            <person name="Goeker M."/>
        </authorList>
    </citation>
    <scope>NUCLEOTIDE SEQUENCE [LARGE SCALE GENOMIC DNA]</scope>
    <source>
        <strain evidence="7 10">DSM 100995</strain>
    </source>
</reference>
<dbReference type="SUPFAM" id="SSF55874">
    <property type="entry name" value="ATPase domain of HSP90 chaperone/DNA topoisomerase II/histidine kinase"/>
    <property type="match status" value="1"/>
</dbReference>
<dbReference type="GO" id="GO:0000155">
    <property type="term" value="F:phosphorelay sensor kinase activity"/>
    <property type="evidence" value="ECO:0007669"/>
    <property type="project" value="InterPro"/>
</dbReference>
<dbReference type="InterPro" id="IPR003661">
    <property type="entry name" value="HisK_dim/P_dom"/>
</dbReference>
<dbReference type="PANTHER" id="PTHR43547:SF2">
    <property type="entry name" value="HYBRID SIGNAL TRANSDUCTION HISTIDINE KINASE C"/>
    <property type="match status" value="1"/>
</dbReference>
<keyword evidence="8" id="KW-0808">Transferase</keyword>